<sequence>MLTVILGLAVVIVILFMATTSTGAGDIYTSGWRVLRWVSTYIAVVIGLIVMAWRWSSRVQRAIFPYLGGKWVGKVHFSGAGGEEEHRDVTLHIRHTPFSIKLILESQESISWTLAVQASRSADIDDYKLYYVYSNHRREGGIKRNFGYRGVAILRVSMGSKLELIGDYFTETHRRGRLKFEEVKSNPWWMLWQ</sequence>
<evidence type="ECO:0000256" key="1">
    <source>
        <dbReference type="SAM" id="Phobius"/>
    </source>
</evidence>
<feature type="domain" description="CD-NTase-associated protein 15" evidence="2">
    <location>
        <begin position="64"/>
        <end position="178"/>
    </location>
</feature>
<protein>
    <recommendedName>
        <fullName evidence="2">CD-NTase-associated protein 15 domain-containing protein</fullName>
    </recommendedName>
</protein>
<gene>
    <name evidence="3" type="ORF">GGD55_001867</name>
</gene>
<organism evidence="3 4">
    <name type="scientific">Rhizobium giardinii</name>
    <dbReference type="NCBI Taxonomy" id="56731"/>
    <lineage>
        <taxon>Bacteria</taxon>
        <taxon>Pseudomonadati</taxon>
        <taxon>Pseudomonadota</taxon>
        <taxon>Alphaproteobacteria</taxon>
        <taxon>Hyphomicrobiales</taxon>
        <taxon>Rhizobiaceae</taxon>
        <taxon>Rhizobium/Agrobacterium group</taxon>
        <taxon>Rhizobium</taxon>
    </lineage>
</organism>
<keyword evidence="1" id="KW-1133">Transmembrane helix</keyword>
<evidence type="ECO:0000313" key="3">
    <source>
        <dbReference type="EMBL" id="MBB5535173.1"/>
    </source>
</evidence>
<keyword evidence="1" id="KW-0812">Transmembrane</keyword>
<dbReference type="InterPro" id="IPR041208">
    <property type="entry name" value="Cap15"/>
</dbReference>
<proteinExistence type="predicted"/>
<keyword evidence="1" id="KW-0472">Membrane</keyword>
<feature type="transmembrane region" description="Helical" evidence="1">
    <location>
        <begin position="34"/>
        <end position="53"/>
    </location>
</feature>
<dbReference type="AlphaFoldDB" id="A0A7W8X934"/>
<reference evidence="3 4" key="1">
    <citation type="submission" date="2020-08" db="EMBL/GenBank/DDBJ databases">
        <title>Genomic Encyclopedia of Type Strains, Phase IV (KMG-V): Genome sequencing to study the core and pangenomes of soil and plant-associated prokaryotes.</title>
        <authorList>
            <person name="Whitman W."/>
        </authorList>
    </citation>
    <scope>NUCLEOTIDE SEQUENCE [LARGE SCALE GENOMIC DNA]</scope>
    <source>
        <strain evidence="3 4">SEMIA 4084</strain>
    </source>
</reference>
<dbReference type="EMBL" id="JACHBK010000004">
    <property type="protein sequence ID" value="MBB5535173.1"/>
    <property type="molecule type" value="Genomic_DNA"/>
</dbReference>
<evidence type="ECO:0000259" key="2">
    <source>
        <dbReference type="Pfam" id="PF18153"/>
    </source>
</evidence>
<dbReference type="Pfam" id="PF18153">
    <property type="entry name" value="Cap15_CD_rec"/>
    <property type="match status" value="1"/>
</dbReference>
<dbReference type="RefSeq" id="WP_154663307.1">
    <property type="nucleotide sequence ID" value="NZ_JACHBK010000004.1"/>
</dbReference>
<comment type="caution">
    <text evidence="3">The sequence shown here is derived from an EMBL/GenBank/DDBJ whole genome shotgun (WGS) entry which is preliminary data.</text>
</comment>
<accession>A0A7W8X934</accession>
<keyword evidence="4" id="KW-1185">Reference proteome</keyword>
<evidence type="ECO:0000313" key="4">
    <source>
        <dbReference type="Proteomes" id="UP000585507"/>
    </source>
</evidence>
<dbReference type="Proteomes" id="UP000585507">
    <property type="component" value="Unassembled WGS sequence"/>
</dbReference>
<name>A0A7W8X934_9HYPH</name>